<dbReference type="Gene3D" id="1.10.340.70">
    <property type="match status" value="1"/>
</dbReference>
<dbReference type="FunFam" id="3.30.70.270:FF:000020">
    <property type="entry name" value="Transposon Tf2-6 polyprotein-like Protein"/>
    <property type="match status" value="1"/>
</dbReference>
<evidence type="ECO:0000256" key="5">
    <source>
        <dbReference type="ARBA" id="ARBA00022759"/>
    </source>
</evidence>
<evidence type="ECO:0000256" key="4">
    <source>
        <dbReference type="ARBA" id="ARBA00022722"/>
    </source>
</evidence>
<dbReference type="InParanoid" id="G0N4L8"/>
<evidence type="ECO:0000259" key="15">
    <source>
        <dbReference type="PROSITE" id="PS50994"/>
    </source>
</evidence>
<proteinExistence type="predicted"/>
<keyword evidence="2" id="KW-0808">Transferase</keyword>
<dbReference type="CDD" id="cd09274">
    <property type="entry name" value="RNase_HI_RT_Ty3"/>
    <property type="match status" value="1"/>
</dbReference>
<keyword evidence="9" id="KW-0229">DNA integration</keyword>
<evidence type="ECO:0000256" key="7">
    <source>
        <dbReference type="ARBA" id="ARBA00022842"/>
    </source>
</evidence>
<dbReference type="InterPro" id="IPR000477">
    <property type="entry name" value="RT_dom"/>
</dbReference>
<name>G0N4L8_CAEBE</name>
<dbReference type="GO" id="GO:0004190">
    <property type="term" value="F:aspartic-type endopeptidase activity"/>
    <property type="evidence" value="ECO:0007669"/>
    <property type="project" value="InterPro"/>
</dbReference>
<dbReference type="GO" id="GO:0003723">
    <property type="term" value="F:RNA binding"/>
    <property type="evidence" value="ECO:0007669"/>
    <property type="project" value="UniProtKB-KW"/>
</dbReference>
<evidence type="ECO:0000256" key="6">
    <source>
        <dbReference type="ARBA" id="ARBA00022801"/>
    </source>
</evidence>
<dbReference type="PROSITE" id="PS50994">
    <property type="entry name" value="INTEGRASE"/>
    <property type="match status" value="1"/>
</dbReference>
<protein>
    <recommendedName>
        <fullName evidence="1">RNA-directed DNA polymerase</fullName>
        <ecNumber evidence="1">2.7.7.49</ecNumber>
    </recommendedName>
</protein>
<dbReference type="Proteomes" id="UP000008068">
    <property type="component" value="Unassembled WGS sequence"/>
</dbReference>
<evidence type="ECO:0000313" key="16">
    <source>
        <dbReference type="EMBL" id="EGT52806.1"/>
    </source>
</evidence>
<dbReference type="Gene3D" id="2.40.70.10">
    <property type="entry name" value="Acid Proteases"/>
    <property type="match status" value="1"/>
</dbReference>
<evidence type="ECO:0000256" key="9">
    <source>
        <dbReference type="ARBA" id="ARBA00022908"/>
    </source>
</evidence>
<evidence type="ECO:0000256" key="12">
    <source>
        <dbReference type="SAM" id="MobiDB-lite"/>
    </source>
</evidence>
<dbReference type="SUPFAM" id="SSF53098">
    <property type="entry name" value="Ribonuclease H-like"/>
    <property type="match status" value="1"/>
</dbReference>
<feature type="domain" description="Peptidase A2" evidence="13">
    <location>
        <begin position="340"/>
        <end position="372"/>
    </location>
</feature>
<dbReference type="InterPro" id="IPR043502">
    <property type="entry name" value="DNA/RNA_pol_sf"/>
</dbReference>
<dbReference type="OrthoDB" id="5856680at2759"/>
<dbReference type="eggNOG" id="KOG0017">
    <property type="taxonomic scope" value="Eukaryota"/>
</dbReference>
<dbReference type="Pfam" id="PF13975">
    <property type="entry name" value="gag-asp_proteas"/>
    <property type="match status" value="1"/>
</dbReference>
<dbReference type="OMA" id="RIRIDWG"/>
<evidence type="ECO:0000256" key="11">
    <source>
        <dbReference type="ARBA" id="ARBA00023268"/>
    </source>
</evidence>
<dbReference type="Pfam" id="PF17919">
    <property type="entry name" value="RT_RNaseH_2"/>
    <property type="match status" value="1"/>
</dbReference>
<dbReference type="InterPro" id="IPR041577">
    <property type="entry name" value="RT_RNaseH_2"/>
</dbReference>
<keyword evidence="8" id="KW-0694">RNA-binding</keyword>
<dbReference type="Pfam" id="PF00665">
    <property type="entry name" value="rve"/>
    <property type="match status" value="1"/>
</dbReference>
<keyword evidence="11" id="KW-0511">Multifunctional enzyme</keyword>
<feature type="compositionally biased region" description="Pro residues" evidence="12">
    <location>
        <begin position="1336"/>
        <end position="1353"/>
    </location>
</feature>
<dbReference type="Pfam" id="PF00078">
    <property type="entry name" value="RVT_1"/>
    <property type="match status" value="1"/>
</dbReference>
<evidence type="ECO:0000256" key="3">
    <source>
        <dbReference type="ARBA" id="ARBA00022695"/>
    </source>
</evidence>
<dbReference type="PROSITE" id="PS00141">
    <property type="entry name" value="ASP_PROTEASE"/>
    <property type="match status" value="1"/>
</dbReference>
<dbReference type="FunFam" id="3.10.20.370:FF:000001">
    <property type="entry name" value="Retrovirus-related Pol polyprotein from transposon 17.6-like protein"/>
    <property type="match status" value="1"/>
</dbReference>
<dbReference type="InterPro" id="IPR050951">
    <property type="entry name" value="Retrovirus_Pol_polyprotein"/>
</dbReference>
<dbReference type="PANTHER" id="PTHR37984:SF5">
    <property type="entry name" value="PROTEIN NYNRIN-LIKE"/>
    <property type="match status" value="1"/>
</dbReference>
<sequence>MDKDELAQQVANLVAALQAIAQNGQVANQAPTTPATDPTNNVSRLLDSLSSRIPKFRYDPEEDITFENWWNRYQDIVTKDGATLSEDYKTRLLLEKLETKEYALYANRVLPKLPSEISFEESIKTHKLLFRSTTSVFRKRQEFLKIEYHGNGLEEYTGKVLRGFTSSEFKKMSDEQICIMIWIGGLKGETYQDIRLRALQLIESKPAITLLELEGEVKKLIDIKTDAKSLSTANTKVVDVNAVQKAKKKGENTAKTDKSQKKPPSSPCFRCKGKHWSSDCEWKEAVCNYCKKVGHLEKCCITKKREAKQSPKVKSVMVESAHSVGINRIYKDVEINGKAIPMLFDTGADVTLLSPTHWKELGAPKLQKASLQIKSANHQPIDILGYFQCNFVLNGNTGSGPAYVADTDTLLGTEWIKVDKILWNHLQDPQTVNAVAYSNAENLDHFREQLKLEIQREYKTVLQTGLGRCTKGKASLQLKPDVKPAFRKARPVPYAALPVVSAEIDRLTNTGVITPIEHAEWAAPVVAVSKKNGSIRLCADFSTGLNDSIETNNHPLPTADEIFAKLNGGLYFTQIDLADAYLQCEVDEQAKQLLVINTHKGLFCYNRLPFGIKAAPGIFQQFMDKLINGLDGTSAYLDDLIVTGSTIEEHNSRVHALMQKIQDFGFRIRMEKCSFLQHEIKYLGFVINKDGRKPDPEKIQHIKNMPKPENVSQLRSFLGLVQFYGTFINDFFNLRPPLDALTKKDADYKWTPECQKSFEQIKEILQSDLLLTHFDPKLPIIVSADASQYGIGCVIAHRFPDGTEKAIYHVSKALTKAQQNYSQIEKEGLGLVTAVTKFHRFLHGRHFILRTDHKPLLAIFGGKQGVPVYSANRLQRWAITLLNYSFDIEYVNTKDFGQADALSRLVSEQGAAKEPEDQVIATIEVDMTDAVTHNLQYLPVSAEMIRAHTAQDVVLQEILKCQKSGHWPRFEKNTDRWILANRKDEMACIQECLMIGERIVIPATLRNKVLQTLHRAHPGIVRMKQLARSYVYWPGLDNDIEKLVKGCDSCARASKDPIKNTLFSWPMAKTPWERVHADFAGPIDGKYYLLIIDAYSKWPEIHAMSSITSTATLKIMRRIFAQFGNPAVLVTDNGSQFTSAQFKEFCVENGISHIRSPPYHPQSNGQVERFVDSFKRTLIKLEGEGSTEVAVQKFLQAYRSTPCSASPNALTPAENFIGRKIRTVLDLLLPSCPDLTPQRNLKMERAFDRQNGARPREYDIQDKVYVKINYNQSTATWLPGIITGKIGNTIYEVSVNGGTVKKHANQLRSRATPTPYPELVEWLTLEDNEVDMSPPTLSPAPAPQVIPPAPLAPAVPLRRSARNPKPTVSFQLDPSKKSYQQK</sequence>
<dbReference type="InterPro" id="IPR001969">
    <property type="entry name" value="Aspartic_peptidase_AS"/>
</dbReference>
<reference evidence="17" key="1">
    <citation type="submission" date="2011-07" db="EMBL/GenBank/DDBJ databases">
        <authorList>
            <consortium name="Caenorhabditis brenneri Sequencing and Analysis Consortium"/>
            <person name="Wilson R.K."/>
        </authorList>
    </citation>
    <scope>NUCLEOTIDE SEQUENCE [LARGE SCALE GENOMIC DNA]</scope>
    <source>
        <strain evidence="17">PB2801</strain>
    </source>
</reference>
<dbReference type="Gene3D" id="3.30.420.10">
    <property type="entry name" value="Ribonuclease H-like superfamily/Ribonuclease H"/>
    <property type="match status" value="1"/>
</dbReference>
<dbReference type="STRING" id="135651.G0N4L8"/>
<dbReference type="InterPro" id="IPR012337">
    <property type="entry name" value="RNaseH-like_sf"/>
</dbReference>
<dbReference type="GO" id="GO:0003964">
    <property type="term" value="F:RNA-directed DNA polymerase activity"/>
    <property type="evidence" value="ECO:0007669"/>
    <property type="project" value="UniProtKB-KW"/>
</dbReference>
<dbReference type="Gene3D" id="3.30.70.270">
    <property type="match status" value="2"/>
</dbReference>
<dbReference type="GO" id="GO:0042575">
    <property type="term" value="C:DNA polymerase complex"/>
    <property type="evidence" value="ECO:0007669"/>
    <property type="project" value="UniProtKB-ARBA"/>
</dbReference>
<organism evidence="17">
    <name type="scientific">Caenorhabditis brenneri</name>
    <name type="common">Nematode worm</name>
    <dbReference type="NCBI Taxonomy" id="135651"/>
    <lineage>
        <taxon>Eukaryota</taxon>
        <taxon>Metazoa</taxon>
        <taxon>Ecdysozoa</taxon>
        <taxon>Nematoda</taxon>
        <taxon>Chromadorea</taxon>
        <taxon>Rhabditida</taxon>
        <taxon>Rhabditina</taxon>
        <taxon>Rhabditomorpha</taxon>
        <taxon>Rhabditoidea</taxon>
        <taxon>Rhabditidae</taxon>
        <taxon>Peloderinae</taxon>
        <taxon>Caenorhabditis</taxon>
    </lineage>
</organism>
<dbReference type="PROSITE" id="PS50878">
    <property type="entry name" value="RT_POL"/>
    <property type="match status" value="1"/>
</dbReference>
<dbReference type="SUPFAM" id="SSF50630">
    <property type="entry name" value="Acid proteases"/>
    <property type="match status" value="1"/>
</dbReference>
<dbReference type="InterPro" id="IPR041588">
    <property type="entry name" value="Integrase_H2C2"/>
</dbReference>
<dbReference type="FunFam" id="3.30.420.10:FF:000131">
    <property type="entry name" value="Protein CBG26278"/>
    <property type="match status" value="1"/>
</dbReference>
<dbReference type="FunFam" id="1.10.340.70:FF:000003">
    <property type="entry name" value="Protein CBG25708"/>
    <property type="match status" value="1"/>
</dbReference>
<dbReference type="GO" id="GO:0004519">
    <property type="term" value="F:endonuclease activity"/>
    <property type="evidence" value="ECO:0007669"/>
    <property type="project" value="UniProtKB-KW"/>
</dbReference>
<dbReference type="InterPro" id="IPR021109">
    <property type="entry name" value="Peptidase_aspartic_dom_sf"/>
</dbReference>
<evidence type="ECO:0000259" key="14">
    <source>
        <dbReference type="PROSITE" id="PS50878"/>
    </source>
</evidence>
<dbReference type="PROSITE" id="PS50175">
    <property type="entry name" value="ASP_PROT_RETROV"/>
    <property type="match status" value="1"/>
</dbReference>
<dbReference type="InterPro" id="IPR055510">
    <property type="entry name" value="DUF7083"/>
</dbReference>
<keyword evidence="4" id="KW-0540">Nuclease</keyword>
<evidence type="ECO:0000256" key="8">
    <source>
        <dbReference type="ARBA" id="ARBA00022884"/>
    </source>
</evidence>
<evidence type="ECO:0000256" key="1">
    <source>
        <dbReference type="ARBA" id="ARBA00012493"/>
    </source>
</evidence>
<dbReference type="InterPro" id="IPR036397">
    <property type="entry name" value="RNaseH_sf"/>
</dbReference>
<evidence type="ECO:0000256" key="2">
    <source>
        <dbReference type="ARBA" id="ARBA00022679"/>
    </source>
</evidence>
<dbReference type="Pfam" id="PF17921">
    <property type="entry name" value="Integrase_H2C2"/>
    <property type="match status" value="1"/>
</dbReference>
<accession>G0N4L8</accession>
<dbReference type="InterPro" id="IPR001995">
    <property type="entry name" value="Peptidase_A2_cat"/>
</dbReference>
<evidence type="ECO:0000259" key="13">
    <source>
        <dbReference type="PROSITE" id="PS50175"/>
    </source>
</evidence>
<dbReference type="PANTHER" id="PTHR37984">
    <property type="entry name" value="PROTEIN CBG26694"/>
    <property type="match status" value="1"/>
</dbReference>
<feature type="domain" description="Integrase catalytic" evidence="15">
    <location>
        <begin position="1067"/>
        <end position="1220"/>
    </location>
</feature>
<dbReference type="EC" id="2.7.7.49" evidence="1"/>
<keyword evidence="17" id="KW-1185">Reference proteome</keyword>
<keyword evidence="3" id="KW-0548">Nucleotidyltransferase</keyword>
<keyword evidence="5" id="KW-0255">Endonuclease</keyword>
<keyword evidence="10" id="KW-0695">RNA-directed DNA polymerase</keyword>
<dbReference type="InterPro" id="IPR043128">
    <property type="entry name" value="Rev_trsase/Diguanyl_cyclase"/>
</dbReference>
<dbReference type="Pfam" id="PF23309">
    <property type="entry name" value="DUF7083"/>
    <property type="match status" value="1"/>
</dbReference>
<dbReference type="EMBL" id="GL379838">
    <property type="protein sequence ID" value="EGT52806.1"/>
    <property type="molecule type" value="Genomic_DNA"/>
</dbReference>
<feature type="compositionally biased region" description="Polar residues" evidence="12">
    <location>
        <begin position="1366"/>
        <end position="1382"/>
    </location>
</feature>
<dbReference type="HOGENOM" id="CLU_000384_9_9_1"/>
<evidence type="ECO:0000256" key="10">
    <source>
        <dbReference type="ARBA" id="ARBA00022918"/>
    </source>
</evidence>
<keyword evidence="7" id="KW-0460">Magnesium</keyword>
<dbReference type="SUPFAM" id="SSF56672">
    <property type="entry name" value="DNA/RNA polymerases"/>
    <property type="match status" value="1"/>
</dbReference>
<dbReference type="GO" id="GO:0015074">
    <property type="term" value="P:DNA integration"/>
    <property type="evidence" value="ECO:0007669"/>
    <property type="project" value="UniProtKB-KW"/>
</dbReference>
<gene>
    <name evidence="16" type="ORF">CAEBREN_25935</name>
</gene>
<dbReference type="InterPro" id="IPR001584">
    <property type="entry name" value="Integrase_cat-core"/>
</dbReference>
<evidence type="ECO:0000313" key="17">
    <source>
        <dbReference type="Proteomes" id="UP000008068"/>
    </source>
</evidence>
<keyword evidence="6" id="KW-0378">Hydrolase</keyword>
<dbReference type="Gene3D" id="4.10.60.10">
    <property type="entry name" value="Zinc finger, CCHC-type"/>
    <property type="match status" value="1"/>
</dbReference>
<dbReference type="GO" id="GO:0006508">
    <property type="term" value="P:proteolysis"/>
    <property type="evidence" value="ECO:0007669"/>
    <property type="project" value="InterPro"/>
</dbReference>
<feature type="domain" description="Reverse transcriptase" evidence="14">
    <location>
        <begin position="509"/>
        <end position="687"/>
    </location>
</feature>
<dbReference type="Gene3D" id="3.10.10.10">
    <property type="entry name" value="HIV Type 1 Reverse Transcriptase, subunit A, domain 1"/>
    <property type="match status" value="1"/>
</dbReference>
<feature type="region of interest" description="Disordered" evidence="12">
    <location>
        <begin position="1330"/>
        <end position="1382"/>
    </location>
</feature>
<dbReference type="CDD" id="cd01647">
    <property type="entry name" value="RT_LTR"/>
    <property type="match status" value="1"/>
</dbReference>